<gene>
    <name evidence="1" type="ORF">HaLaN_31084</name>
</gene>
<dbReference type="AlphaFoldDB" id="A0A6A0AG88"/>
<organism evidence="1 2">
    <name type="scientific">Haematococcus lacustris</name>
    <name type="common">Green alga</name>
    <name type="synonym">Haematococcus pluvialis</name>
    <dbReference type="NCBI Taxonomy" id="44745"/>
    <lineage>
        <taxon>Eukaryota</taxon>
        <taxon>Viridiplantae</taxon>
        <taxon>Chlorophyta</taxon>
        <taxon>core chlorophytes</taxon>
        <taxon>Chlorophyceae</taxon>
        <taxon>CS clade</taxon>
        <taxon>Chlamydomonadales</taxon>
        <taxon>Haematococcaceae</taxon>
        <taxon>Haematococcus</taxon>
    </lineage>
</organism>
<proteinExistence type="predicted"/>
<dbReference type="EMBL" id="BLLF01006102">
    <property type="protein sequence ID" value="GFH31949.1"/>
    <property type="molecule type" value="Genomic_DNA"/>
</dbReference>
<reference evidence="1 2" key="1">
    <citation type="submission" date="2020-02" db="EMBL/GenBank/DDBJ databases">
        <title>Draft genome sequence of Haematococcus lacustris strain NIES-144.</title>
        <authorList>
            <person name="Morimoto D."/>
            <person name="Nakagawa S."/>
            <person name="Yoshida T."/>
            <person name="Sawayama S."/>
        </authorList>
    </citation>
    <scope>NUCLEOTIDE SEQUENCE [LARGE SCALE GENOMIC DNA]</scope>
    <source>
        <strain evidence="1 2">NIES-144</strain>
    </source>
</reference>
<dbReference type="Proteomes" id="UP000485058">
    <property type="component" value="Unassembled WGS sequence"/>
</dbReference>
<keyword evidence="2" id="KW-1185">Reference proteome</keyword>
<protein>
    <submittedName>
        <fullName evidence="1">Uncharacterized protein</fullName>
    </submittedName>
</protein>
<evidence type="ECO:0000313" key="1">
    <source>
        <dbReference type="EMBL" id="GFH31949.1"/>
    </source>
</evidence>
<accession>A0A6A0AG88</accession>
<evidence type="ECO:0000313" key="2">
    <source>
        <dbReference type="Proteomes" id="UP000485058"/>
    </source>
</evidence>
<comment type="caution">
    <text evidence="1">The sequence shown here is derived from an EMBL/GenBank/DDBJ whole genome shotgun (WGS) entry which is preliminary data.</text>
</comment>
<name>A0A6A0AG88_HAELA</name>
<sequence>MSSCPDIQPGVSSAATPCAPHPWLLGGWEGVRADWLHLGTPCRHGLSPGRGVGGGVIRVIWVWGAVGGAPGVPVDVGCCVAAARPSRHTQRVKKVMGCGVASFPRCHHRLSRGPRSCCSAEASVACQLDTGWPGARQVGCGRVSEGKDG</sequence>